<accession>A0ABS2EVQ0</accession>
<reference evidence="1 2" key="1">
    <citation type="journal article" date="2021" name="Sci. Rep.">
        <title>The distribution of antibiotic resistance genes in chicken gut microbiota commensals.</title>
        <authorList>
            <person name="Juricova H."/>
            <person name="Matiasovicova J."/>
            <person name="Kubasova T."/>
            <person name="Cejkova D."/>
            <person name="Rychlik I."/>
        </authorList>
    </citation>
    <scope>NUCLEOTIDE SEQUENCE [LARGE SCALE GENOMIC DNA]</scope>
    <source>
        <strain evidence="1 2">An801</strain>
    </source>
</reference>
<keyword evidence="2" id="KW-1185">Reference proteome</keyword>
<gene>
    <name evidence="1" type="ORF">H6A31_08690</name>
</gene>
<name>A0ABS2EVQ0_9BACE</name>
<proteinExistence type="predicted"/>
<evidence type="ECO:0000313" key="1">
    <source>
        <dbReference type="EMBL" id="MBM6758750.1"/>
    </source>
</evidence>
<evidence type="ECO:0000313" key="2">
    <source>
        <dbReference type="Proteomes" id="UP000703295"/>
    </source>
</evidence>
<organism evidence="1 2">
    <name type="scientific">Bacteroides mediterraneensis</name>
    <dbReference type="NCBI Taxonomy" id="1841856"/>
    <lineage>
        <taxon>Bacteria</taxon>
        <taxon>Pseudomonadati</taxon>
        <taxon>Bacteroidota</taxon>
        <taxon>Bacteroidia</taxon>
        <taxon>Bacteroidales</taxon>
        <taxon>Bacteroidaceae</taxon>
        <taxon>Bacteroides</taxon>
    </lineage>
</organism>
<sequence length="68" mass="8021">MTPPLIEQSTPEERRAYVLDAWKCLHNCELCGKCHVLKGQDVEILYADYIEGRRSYMEVTLDIRNRSY</sequence>
<comment type="caution">
    <text evidence="1">The sequence shown here is derived from an EMBL/GenBank/DDBJ whole genome shotgun (WGS) entry which is preliminary data.</text>
</comment>
<dbReference type="Proteomes" id="UP000703295">
    <property type="component" value="Unassembled WGS sequence"/>
</dbReference>
<protein>
    <submittedName>
        <fullName evidence="1">Uncharacterized protein</fullName>
    </submittedName>
</protein>
<dbReference type="RefSeq" id="WP_204475927.1">
    <property type="nucleotide sequence ID" value="NZ_JACJJW010000021.1"/>
</dbReference>
<dbReference type="EMBL" id="JACJJW010000021">
    <property type="protein sequence ID" value="MBM6758750.1"/>
    <property type="molecule type" value="Genomic_DNA"/>
</dbReference>